<dbReference type="InterPro" id="IPR050768">
    <property type="entry name" value="UPF0353/GerABKA_families"/>
</dbReference>
<dbReference type="Proteomes" id="UP000306477">
    <property type="component" value="Unassembled WGS sequence"/>
</dbReference>
<dbReference type="PANTHER" id="PTHR22550">
    <property type="entry name" value="SPORE GERMINATION PROTEIN"/>
    <property type="match status" value="1"/>
</dbReference>
<comment type="subcellular location">
    <subcellularLocation>
        <location evidence="6">Cell membrane</location>
    </subcellularLocation>
    <subcellularLocation>
        <location evidence="1">Membrane</location>
        <topology evidence="1">Multi-pass membrane protein</topology>
    </subcellularLocation>
</comment>
<evidence type="ECO:0000256" key="7">
    <source>
        <dbReference type="SAM" id="MobiDB-lite"/>
    </source>
</evidence>
<feature type="transmembrane region" description="Helical" evidence="8">
    <location>
        <begin position="305"/>
        <end position="329"/>
    </location>
</feature>
<protein>
    <submittedName>
        <fullName evidence="9">Spore germination protein</fullName>
    </submittedName>
</protein>
<proteinExistence type="inferred from homology"/>
<dbReference type="STRING" id="1033734.GCA_000285535_02159"/>
<keyword evidence="10" id="KW-1185">Reference proteome</keyword>
<dbReference type="InterPro" id="IPR004995">
    <property type="entry name" value="Spore_Ger"/>
</dbReference>
<name>A0A4S3PIT3_9BACI</name>
<evidence type="ECO:0000256" key="4">
    <source>
        <dbReference type="ARBA" id="ARBA00022989"/>
    </source>
</evidence>
<feature type="compositionally biased region" description="Polar residues" evidence="7">
    <location>
        <begin position="12"/>
        <end position="21"/>
    </location>
</feature>
<gene>
    <name evidence="9" type="ORF">E1I69_22910</name>
</gene>
<dbReference type="GO" id="GO:0009847">
    <property type="term" value="P:spore germination"/>
    <property type="evidence" value="ECO:0007669"/>
    <property type="project" value="UniProtKB-UniRule"/>
</dbReference>
<comment type="similarity">
    <text evidence="2 6">Belongs to the GerABKA family.</text>
</comment>
<dbReference type="Pfam" id="PF03323">
    <property type="entry name" value="GerA"/>
    <property type="match status" value="1"/>
</dbReference>
<dbReference type="GO" id="GO:0005886">
    <property type="term" value="C:plasma membrane"/>
    <property type="evidence" value="ECO:0007669"/>
    <property type="project" value="UniProtKB-SubCell"/>
</dbReference>
<evidence type="ECO:0000256" key="1">
    <source>
        <dbReference type="ARBA" id="ARBA00004141"/>
    </source>
</evidence>
<evidence type="ECO:0000313" key="10">
    <source>
        <dbReference type="Proteomes" id="UP000306477"/>
    </source>
</evidence>
<evidence type="ECO:0000256" key="2">
    <source>
        <dbReference type="ARBA" id="ARBA00005278"/>
    </source>
</evidence>
<keyword evidence="5 6" id="KW-0472">Membrane</keyword>
<accession>A0A4S3PIT3</accession>
<evidence type="ECO:0000256" key="8">
    <source>
        <dbReference type="SAM" id="Phobius"/>
    </source>
</evidence>
<comment type="caution">
    <text evidence="9">The sequence shown here is derived from an EMBL/GenBank/DDBJ whole genome shotgun (WGS) entry which is preliminary data.</text>
</comment>
<evidence type="ECO:0000256" key="6">
    <source>
        <dbReference type="PIRNR" id="PIRNR005690"/>
    </source>
</evidence>
<keyword evidence="3 8" id="KW-0812">Transmembrane</keyword>
<sequence length="514" mass="57842">MSFFKKNKKEPQQQQSNPIRNVQPNEDLISTQLEENLTHVKNIFSKTPDLVVTNLVIKQTNTNATLVYLSELTDSTMVNEHVLQPLLFQVDVKNENPTPKVSIAQIKEVKTWSQITDGILQGKSILFVDQSEVSFLLDTGKWPERSIEDTPIESSIYAEHIGFTESGSKNIALIRKHIQNQNLKIKEYIFGERGKTKVSILYLDDVANPELIKELETRLKKIKVDSITNCVVLEEYIEDNPYSPFPQFLITERTDFAASEILAGRMVMVVDGAPNVLVAPTNFFSFFKSMDDYTSRWLVASFIRLLRYLGFFMAIFLPATYIAVIAFHFEVIPLKLLMSIGVSREKVPFPPFIEALIMEIALEMLREAGIRLPAKIGQTVGIVGGIVIGQAAVQAGIVSNIMVIVVALTAVASFIIPNYQMGASIRLIRFPMMIMASLFGFVGLSVGLMILIIHFIELKSLGISYASPVSPLRIQDWRDLFIRFPQWSILKRPVSSLAIQLRRADSSRPKGDNK</sequence>
<dbReference type="PANTHER" id="PTHR22550:SF16">
    <property type="entry name" value="SPORE GERMINATION PROTEIN"/>
    <property type="match status" value="1"/>
</dbReference>
<reference evidence="9 10" key="1">
    <citation type="journal article" date="2019" name="Indoor Air">
        <title>Impacts of indoor surface finishes on bacterial viability.</title>
        <authorList>
            <person name="Hu J."/>
            <person name="Maamar S.B."/>
            <person name="Glawe A.J."/>
            <person name="Gottel N."/>
            <person name="Gilbert J.A."/>
            <person name="Hartmann E.M."/>
        </authorList>
    </citation>
    <scope>NUCLEOTIDE SEQUENCE [LARGE SCALE GENOMIC DNA]</scope>
    <source>
        <strain evidence="9 10">AF060A6</strain>
    </source>
</reference>
<feature type="transmembrane region" description="Helical" evidence="8">
    <location>
        <begin position="428"/>
        <end position="456"/>
    </location>
</feature>
<dbReference type="RefSeq" id="WP_136381839.1">
    <property type="nucleotide sequence ID" value="NZ_SLUB01000088.1"/>
</dbReference>
<feature type="transmembrane region" description="Helical" evidence="8">
    <location>
        <begin position="397"/>
        <end position="416"/>
    </location>
</feature>
<feature type="region of interest" description="Disordered" evidence="7">
    <location>
        <begin position="1"/>
        <end position="21"/>
    </location>
</feature>
<organism evidence="9 10">
    <name type="scientific">Bacillus timonensis</name>
    <dbReference type="NCBI Taxonomy" id="1033734"/>
    <lineage>
        <taxon>Bacteria</taxon>
        <taxon>Bacillati</taxon>
        <taxon>Bacillota</taxon>
        <taxon>Bacilli</taxon>
        <taxon>Bacillales</taxon>
        <taxon>Bacillaceae</taxon>
        <taxon>Bacillus</taxon>
    </lineage>
</organism>
<evidence type="ECO:0000256" key="3">
    <source>
        <dbReference type="ARBA" id="ARBA00022692"/>
    </source>
</evidence>
<dbReference type="PIRSF" id="PIRSF005690">
    <property type="entry name" value="GerBA"/>
    <property type="match status" value="1"/>
</dbReference>
<evidence type="ECO:0000313" key="9">
    <source>
        <dbReference type="EMBL" id="THE09307.1"/>
    </source>
</evidence>
<dbReference type="EMBL" id="SLUB01000088">
    <property type="protein sequence ID" value="THE09307.1"/>
    <property type="molecule type" value="Genomic_DNA"/>
</dbReference>
<dbReference type="OrthoDB" id="9772630at2"/>
<dbReference type="AlphaFoldDB" id="A0A4S3PIT3"/>
<evidence type="ECO:0000256" key="5">
    <source>
        <dbReference type="ARBA" id="ARBA00023136"/>
    </source>
</evidence>
<keyword evidence="4 8" id="KW-1133">Transmembrane helix</keyword>